<name>A0AAF0DLX9_9EURO</name>
<dbReference type="SUPFAM" id="SSF141571">
    <property type="entry name" value="Pentapeptide repeat-like"/>
    <property type="match status" value="1"/>
</dbReference>
<dbReference type="Gene3D" id="2.160.20.80">
    <property type="entry name" value="E3 ubiquitin-protein ligase SopA"/>
    <property type="match status" value="1"/>
</dbReference>
<feature type="compositionally biased region" description="Basic and acidic residues" evidence="1">
    <location>
        <begin position="216"/>
        <end position="236"/>
    </location>
</feature>
<gene>
    <name evidence="2" type="ORF">PRK78_006714</name>
</gene>
<feature type="region of interest" description="Disordered" evidence="1">
    <location>
        <begin position="215"/>
        <end position="323"/>
    </location>
</feature>
<sequence>MSTVPKASNSNVADLTVTPAGWEHYPSIEASYVKGCTFTNLSSTTHISSSHLQNVKLSSEKGGTGNFIKSSRIVSCTISDSSISRCDLQDTHVSDVRDMERSKAVNTEFAGAELIERSSFDDSRVADGSTVSRSAVKRSNLAGNSRVERSSLHGVDLYNSWVDRASLTNCDVKDCGITSSTFSGMVLRYGIWNGKDLVGRTSSEHEPIAISMTEWKAQEDRDAKARKQEEQFHPEEPAQMTTLSSPSSVPVPAPAIPSTLYMEQEEQPPPPPYTPLPPEGIKTDAQTRASREFTPPTPTSDGFSHVTALANDNDGETSGHKTS</sequence>
<evidence type="ECO:0000313" key="2">
    <source>
        <dbReference type="EMBL" id="WEW61224.1"/>
    </source>
</evidence>
<dbReference type="EMBL" id="CP120630">
    <property type="protein sequence ID" value="WEW61224.1"/>
    <property type="molecule type" value="Genomic_DNA"/>
</dbReference>
<evidence type="ECO:0000313" key="3">
    <source>
        <dbReference type="Proteomes" id="UP001219355"/>
    </source>
</evidence>
<organism evidence="2 3">
    <name type="scientific">Emydomyces testavorans</name>
    <dbReference type="NCBI Taxonomy" id="2070801"/>
    <lineage>
        <taxon>Eukaryota</taxon>
        <taxon>Fungi</taxon>
        <taxon>Dikarya</taxon>
        <taxon>Ascomycota</taxon>
        <taxon>Pezizomycotina</taxon>
        <taxon>Eurotiomycetes</taxon>
        <taxon>Eurotiomycetidae</taxon>
        <taxon>Onygenales</taxon>
        <taxon>Nannizziopsiaceae</taxon>
        <taxon>Emydomyces</taxon>
    </lineage>
</organism>
<proteinExistence type="predicted"/>
<dbReference type="Proteomes" id="UP001219355">
    <property type="component" value="Chromosome 4"/>
</dbReference>
<reference evidence="2" key="1">
    <citation type="submission" date="2023-03" db="EMBL/GenBank/DDBJ databases">
        <title>Emydomyces testavorans Genome Sequence.</title>
        <authorList>
            <person name="Hoyer L."/>
        </authorList>
    </citation>
    <scope>NUCLEOTIDE SEQUENCE</scope>
    <source>
        <strain evidence="2">16-2883</strain>
    </source>
</reference>
<dbReference type="AlphaFoldDB" id="A0AAF0DLX9"/>
<protein>
    <submittedName>
        <fullName evidence="2">Uncharacterized protein</fullName>
    </submittedName>
</protein>
<feature type="compositionally biased region" description="Pro residues" evidence="1">
    <location>
        <begin position="267"/>
        <end position="278"/>
    </location>
</feature>
<evidence type="ECO:0000256" key="1">
    <source>
        <dbReference type="SAM" id="MobiDB-lite"/>
    </source>
</evidence>
<keyword evidence="3" id="KW-1185">Reference proteome</keyword>
<accession>A0AAF0DLX9</accession>